<feature type="transmembrane region" description="Helical" evidence="1">
    <location>
        <begin position="31"/>
        <end position="54"/>
    </location>
</feature>
<dbReference type="AlphaFoldDB" id="A0A1J5PAA9"/>
<organism evidence="2">
    <name type="scientific">mine drainage metagenome</name>
    <dbReference type="NCBI Taxonomy" id="410659"/>
    <lineage>
        <taxon>unclassified sequences</taxon>
        <taxon>metagenomes</taxon>
        <taxon>ecological metagenomes</taxon>
    </lineage>
</organism>
<evidence type="ECO:0000313" key="2">
    <source>
        <dbReference type="EMBL" id="OIQ68238.1"/>
    </source>
</evidence>
<protein>
    <submittedName>
        <fullName evidence="2">Uncharacterized protein</fullName>
    </submittedName>
</protein>
<name>A0A1J5PAA9_9ZZZZ</name>
<accession>A0A1J5PAA9</accession>
<reference evidence="2" key="1">
    <citation type="submission" date="2016-10" db="EMBL/GenBank/DDBJ databases">
        <title>Sequence of Gallionella enrichment culture.</title>
        <authorList>
            <person name="Poehlein A."/>
            <person name="Muehling M."/>
            <person name="Daniel R."/>
        </authorList>
    </citation>
    <scope>NUCLEOTIDE SEQUENCE</scope>
</reference>
<keyword evidence="1" id="KW-0812">Transmembrane</keyword>
<dbReference type="EMBL" id="MLJW01005430">
    <property type="protein sequence ID" value="OIQ68238.1"/>
    <property type="molecule type" value="Genomic_DNA"/>
</dbReference>
<keyword evidence="1" id="KW-0472">Membrane</keyword>
<keyword evidence="1" id="KW-1133">Transmembrane helix</keyword>
<sequence length="89" mass="10147">MSVFKIHIGYCLLHIAFKVTEHPAYFPGQNIFYFINTVVVIVFCLVVLAGALAVSQLVFKANLKLAFLNIFFVKRQVTCAQRIGFFYQP</sequence>
<evidence type="ECO:0000256" key="1">
    <source>
        <dbReference type="SAM" id="Phobius"/>
    </source>
</evidence>
<gene>
    <name evidence="2" type="ORF">GALL_501730</name>
</gene>
<comment type="caution">
    <text evidence="2">The sequence shown here is derived from an EMBL/GenBank/DDBJ whole genome shotgun (WGS) entry which is preliminary data.</text>
</comment>
<proteinExistence type="predicted"/>